<evidence type="ECO:0000256" key="2">
    <source>
        <dbReference type="SAM" id="SignalP"/>
    </source>
</evidence>
<proteinExistence type="predicted"/>
<sequence length="489" mass="51707">MKKKLIVVSAAAALSAAVPASALENDFHGSYKLKYFLSNTEKGATEQIKPSATSATAANYFEQRARLFYTAKANDDLKLVTGFEIDSVFGDKAQGGIDTGSNINTTAFRNSGGGLESDAVNLETKWVYLDFNIPSTPVNVRAGIQAYKDPFKGIFLDADLAGVYASARYGNAQTAIGYFRPYEAMDLTTGKAKTPRGTDNFDIAVLEGKYNINKDLTVGGAYFLYSDYRTNAPETFHTFGVNAEAKVGPAIISGFAAYQAGFSKQNTNGLTASKGTTVNAWAANVAAKVKAGPGTARTAFLYASGDQDKNDGVDHSWQSVSQTKYGLNTTTLTAPAGGGAVTSTTAAGTTTPNGGNPTNSYNESGMMLLNRNLAQGGTSTDTNIISNINNNGQGAVIITAGYDATLTPKVYASANVGAGLTSENQNTYNNGSHYLGTEVNVEVGYKLYDNLTAGFQAAYLFLGPYYKNAVSGQDPVDPYTTRVMLSYIF</sequence>
<evidence type="ECO:0000313" key="4">
    <source>
        <dbReference type="Proteomes" id="UP000319449"/>
    </source>
</evidence>
<keyword evidence="4" id="KW-1185">Reference proteome</keyword>
<evidence type="ECO:0000313" key="3">
    <source>
        <dbReference type="EMBL" id="TWJ17562.1"/>
    </source>
</evidence>
<evidence type="ECO:0008006" key="5">
    <source>
        <dbReference type="Google" id="ProtNLM"/>
    </source>
</evidence>
<dbReference type="AlphaFoldDB" id="A0A562VI66"/>
<feature type="region of interest" description="Disordered" evidence="1">
    <location>
        <begin position="336"/>
        <end position="356"/>
    </location>
</feature>
<accession>A0A562VI66</accession>
<dbReference type="RefSeq" id="WP_145024109.1">
    <property type="nucleotide sequence ID" value="NZ_VLLN01000020.1"/>
</dbReference>
<feature type="signal peptide" evidence="2">
    <location>
        <begin position="1"/>
        <end position="22"/>
    </location>
</feature>
<comment type="caution">
    <text evidence="3">The sequence shown here is derived from an EMBL/GenBank/DDBJ whole genome shotgun (WGS) entry which is preliminary data.</text>
</comment>
<gene>
    <name evidence="3" type="ORF">JN12_02957</name>
</gene>
<reference evidence="3 4" key="1">
    <citation type="submission" date="2019-07" db="EMBL/GenBank/DDBJ databases">
        <title>Genomic Encyclopedia of Archaeal and Bacterial Type Strains, Phase II (KMG-II): from individual species to whole genera.</title>
        <authorList>
            <person name="Goeker M."/>
        </authorList>
    </citation>
    <scope>NUCLEOTIDE SEQUENCE [LARGE SCALE GENOMIC DNA]</scope>
    <source>
        <strain evidence="3 4">ATCC BAA-1139</strain>
    </source>
</reference>
<organism evidence="3 4">
    <name type="scientific">Geobacter argillaceus</name>
    <dbReference type="NCBI Taxonomy" id="345631"/>
    <lineage>
        <taxon>Bacteria</taxon>
        <taxon>Pseudomonadati</taxon>
        <taxon>Thermodesulfobacteriota</taxon>
        <taxon>Desulfuromonadia</taxon>
        <taxon>Geobacterales</taxon>
        <taxon>Geobacteraceae</taxon>
        <taxon>Geobacter</taxon>
    </lineage>
</organism>
<dbReference type="Proteomes" id="UP000319449">
    <property type="component" value="Unassembled WGS sequence"/>
</dbReference>
<dbReference type="EMBL" id="VLLN01000020">
    <property type="protein sequence ID" value="TWJ17562.1"/>
    <property type="molecule type" value="Genomic_DNA"/>
</dbReference>
<protein>
    <recommendedName>
        <fullName evidence="5">Histidine kinase</fullName>
    </recommendedName>
</protein>
<keyword evidence="2" id="KW-0732">Signal</keyword>
<dbReference type="OrthoDB" id="5416951at2"/>
<name>A0A562VI66_9BACT</name>
<evidence type="ECO:0000256" key="1">
    <source>
        <dbReference type="SAM" id="MobiDB-lite"/>
    </source>
</evidence>
<feature type="chain" id="PRO_5022151486" description="Histidine kinase" evidence="2">
    <location>
        <begin position="23"/>
        <end position="489"/>
    </location>
</feature>